<gene>
    <name evidence="7" type="ORF">AOC36_10685</name>
</gene>
<dbReference type="EMBL" id="CP013213">
    <property type="protein sequence ID" value="AMC94420.1"/>
    <property type="molecule type" value="Genomic_DNA"/>
</dbReference>
<accession>A0A0X8H1M0</accession>
<dbReference type="Pfam" id="PF00874">
    <property type="entry name" value="PRD"/>
    <property type="match status" value="2"/>
</dbReference>
<evidence type="ECO:0000256" key="4">
    <source>
        <dbReference type="ARBA" id="ARBA00023163"/>
    </source>
</evidence>
<proteinExistence type="predicted"/>
<reference evidence="7 8" key="1">
    <citation type="submission" date="2015-10" db="EMBL/GenBank/DDBJ databases">
        <title>Erysipelothrix larvae sp. LV19 isolated from the larval gut of the rhinoceros beetle, Trypoxylus dichotomus.</title>
        <authorList>
            <person name="Lim S."/>
            <person name="Kim B.-C."/>
        </authorList>
    </citation>
    <scope>NUCLEOTIDE SEQUENCE [LARGE SCALE GENOMIC DNA]</scope>
    <source>
        <strain evidence="7 8">LV19</strain>
    </source>
</reference>
<dbReference type="KEGG" id="erl:AOC36_10685"/>
<feature type="domain" description="PRD" evidence="6">
    <location>
        <begin position="176"/>
        <end position="280"/>
    </location>
</feature>
<dbReference type="InterPro" id="IPR002178">
    <property type="entry name" value="PTS_EIIA_type-2_dom"/>
</dbReference>
<dbReference type="GO" id="GO:0006355">
    <property type="term" value="P:regulation of DNA-templated transcription"/>
    <property type="evidence" value="ECO:0007669"/>
    <property type="project" value="InterPro"/>
</dbReference>
<dbReference type="Gene3D" id="1.10.10.10">
    <property type="entry name" value="Winged helix-like DNA-binding domain superfamily/Winged helix DNA-binding domain"/>
    <property type="match status" value="1"/>
</dbReference>
<keyword evidence="1" id="KW-0677">Repeat</keyword>
<dbReference type="RefSeq" id="WP_067634139.1">
    <property type="nucleotide sequence ID" value="NZ_CP013213.1"/>
</dbReference>
<evidence type="ECO:0000259" key="5">
    <source>
        <dbReference type="PROSITE" id="PS51094"/>
    </source>
</evidence>
<dbReference type="InterPro" id="IPR016152">
    <property type="entry name" value="PTrfase/Anion_transptr"/>
</dbReference>
<dbReference type="PANTHER" id="PTHR30185">
    <property type="entry name" value="CRYPTIC BETA-GLUCOSIDE BGL OPERON ANTITERMINATOR"/>
    <property type="match status" value="1"/>
</dbReference>
<keyword evidence="3" id="KW-0010">Activator</keyword>
<dbReference type="InterPro" id="IPR007737">
    <property type="entry name" value="Mga_HTH"/>
</dbReference>
<dbReference type="AlphaFoldDB" id="A0A0X8H1M0"/>
<dbReference type="PROSITE" id="PS51094">
    <property type="entry name" value="PTS_EIIA_TYPE_2"/>
    <property type="match status" value="1"/>
</dbReference>
<dbReference type="Gene3D" id="3.40.930.10">
    <property type="entry name" value="Mannitol-specific EII, Chain A"/>
    <property type="match status" value="1"/>
</dbReference>
<evidence type="ECO:0000256" key="3">
    <source>
        <dbReference type="ARBA" id="ARBA00023159"/>
    </source>
</evidence>
<dbReference type="Pfam" id="PF05043">
    <property type="entry name" value="Mga"/>
    <property type="match status" value="1"/>
</dbReference>
<keyword evidence="2" id="KW-0805">Transcription regulation</keyword>
<evidence type="ECO:0000259" key="6">
    <source>
        <dbReference type="PROSITE" id="PS51372"/>
    </source>
</evidence>
<dbReference type="Gene3D" id="1.10.1790.10">
    <property type="entry name" value="PRD domain"/>
    <property type="match status" value="2"/>
</dbReference>
<name>A0A0X8H1M0_9FIRM</name>
<dbReference type="InterPro" id="IPR036634">
    <property type="entry name" value="PRD_sf"/>
</dbReference>
<keyword evidence="8" id="KW-1185">Reference proteome</keyword>
<organism evidence="7 8">
    <name type="scientific">Erysipelothrix larvae</name>
    <dbReference type="NCBI Taxonomy" id="1514105"/>
    <lineage>
        <taxon>Bacteria</taxon>
        <taxon>Bacillati</taxon>
        <taxon>Bacillota</taxon>
        <taxon>Erysipelotrichia</taxon>
        <taxon>Erysipelotrichales</taxon>
        <taxon>Erysipelotrichaceae</taxon>
        <taxon>Erysipelothrix</taxon>
    </lineage>
</organism>
<dbReference type="STRING" id="1514105.AOC36_10685"/>
<keyword evidence="4" id="KW-0804">Transcription</keyword>
<dbReference type="InterPro" id="IPR050661">
    <property type="entry name" value="BglG_antiterminators"/>
</dbReference>
<dbReference type="Pfam" id="PF08279">
    <property type="entry name" value="HTH_11"/>
    <property type="match status" value="1"/>
</dbReference>
<dbReference type="SUPFAM" id="SSF63520">
    <property type="entry name" value="PTS-regulatory domain, PRD"/>
    <property type="match status" value="2"/>
</dbReference>
<dbReference type="InterPro" id="IPR011608">
    <property type="entry name" value="PRD"/>
</dbReference>
<feature type="domain" description="PTS EIIA type-2" evidence="5">
    <location>
        <begin position="499"/>
        <end position="639"/>
    </location>
</feature>
<evidence type="ECO:0000256" key="2">
    <source>
        <dbReference type="ARBA" id="ARBA00023015"/>
    </source>
</evidence>
<evidence type="ECO:0000313" key="8">
    <source>
        <dbReference type="Proteomes" id="UP000063781"/>
    </source>
</evidence>
<dbReference type="InterPro" id="IPR013196">
    <property type="entry name" value="HTH_11"/>
</dbReference>
<dbReference type="Proteomes" id="UP000063781">
    <property type="component" value="Chromosome"/>
</dbReference>
<sequence length="640" mass="74558">MVLNAKQELLIELLKENETLTGEMIANSLNVSTRKIRKYVHAINQTFDSLVLSSNRGYVLNKEKYTSIYQAQPDTLESIANFSPGQRRDYLIQVMLAEKTTNIFDLADECFVSLATIESDLQNLKKRLIKNNLEIQIKQNHVSILGDELDKRKLMNEIIGKRNISGNTFTNEMKILIDYYKFDDISSDIRNIMLSYDIFANDYALNAIVLHVVIMVDRFKNKKELPPQYINDDFSKSLSYQVAIEITNLINSTFNITISDSEIYQLTLVIDNNTSSIDFSIINAENISDYIDDEIIEIAKFLMGKIERKFYIDSLDENFFVKFTIHVHNLMNRVKANHTTINPFKLQLKNQNPFIYDIAVYMAYKLQKKYDITINEDEISYFAIHVGGHLQLINQKSMKLKAIFVYIEYYDLHNTLIKEINNTFNDRLEIIRILPVSEYDINLEDASDIILMSETIKESPKHIYVGHFLTPRIVEDIQTRISLIISEYYKEKFKNIALNFFNKDLYAVKATTNYTRFDIIKWITKQTTKFGYTSKYFIHDIIDREKLSSTNFKTVAIPHSLSTTVEKSFIYTYLSKEPLQWGDSSVNLVLLVGVNSNDMNNFSILFDTLVEILINPVNVSYLLESESYTMFIERLFSLYK</sequence>
<feature type="domain" description="PRD" evidence="6">
    <location>
        <begin position="290"/>
        <end position="396"/>
    </location>
</feature>
<protein>
    <submittedName>
        <fullName evidence="7">Uncharacterized protein</fullName>
    </submittedName>
</protein>
<dbReference type="SUPFAM" id="SSF55804">
    <property type="entry name" value="Phoshotransferase/anion transport protein"/>
    <property type="match status" value="1"/>
</dbReference>
<dbReference type="Pfam" id="PF00359">
    <property type="entry name" value="PTS_EIIA_2"/>
    <property type="match status" value="1"/>
</dbReference>
<evidence type="ECO:0000313" key="7">
    <source>
        <dbReference type="EMBL" id="AMC94420.1"/>
    </source>
</evidence>
<dbReference type="InterPro" id="IPR036388">
    <property type="entry name" value="WH-like_DNA-bd_sf"/>
</dbReference>
<dbReference type="PANTHER" id="PTHR30185:SF12">
    <property type="entry name" value="TRANSCRIPTIONAL REGULATOR MANR"/>
    <property type="match status" value="1"/>
</dbReference>
<evidence type="ECO:0000256" key="1">
    <source>
        <dbReference type="ARBA" id="ARBA00022737"/>
    </source>
</evidence>
<dbReference type="PROSITE" id="PS51372">
    <property type="entry name" value="PRD_2"/>
    <property type="match status" value="2"/>
</dbReference>